<dbReference type="GO" id="GO:0030198">
    <property type="term" value="P:extracellular matrix organization"/>
    <property type="evidence" value="ECO:0007669"/>
    <property type="project" value="TreeGrafter"/>
</dbReference>
<gene>
    <name evidence="7" type="ORF">PMAYCL1PPCAC_23843</name>
</gene>
<dbReference type="GO" id="GO:0016020">
    <property type="term" value="C:membrane"/>
    <property type="evidence" value="ECO:0007669"/>
    <property type="project" value="InterPro"/>
</dbReference>
<dbReference type="InterPro" id="IPR001190">
    <property type="entry name" value="SRCR"/>
</dbReference>
<dbReference type="GO" id="GO:0004222">
    <property type="term" value="F:metalloendopeptidase activity"/>
    <property type="evidence" value="ECO:0007669"/>
    <property type="project" value="TreeGrafter"/>
</dbReference>
<dbReference type="PROSITE" id="PS50092">
    <property type="entry name" value="TSP1"/>
    <property type="match status" value="4"/>
</dbReference>
<dbReference type="GO" id="GO:0006508">
    <property type="term" value="P:proteolysis"/>
    <property type="evidence" value="ECO:0007669"/>
    <property type="project" value="TreeGrafter"/>
</dbReference>
<evidence type="ECO:0000256" key="2">
    <source>
        <dbReference type="ARBA" id="ARBA00022525"/>
    </source>
</evidence>
<dbReference type="SUPFAM" id="SSF82895">
    <property type="entry name" value="TSP-1 type 1 repeat"/>
    <property type="match status" value="4"/>
</dbReference>
<reference evidence="8" key="1">
    <citation type="submission" date="2022-10" db="EMBL/GenBank/DDBJ databases">
        <title>Genome assembly of Pristionchus species.</title>
        <authorList>
            <person name="Yoshida K."/>
            <person name="Sommer R.J."/>
        </authorList>
    </citation>
    <scope>NUCLEOTIDE SEQUENCE [LARGE SCALE GENOMIC DNA]</scope>
    <source>
        <strain evidence="8">RS5460</strain>
    </source>
</reference>
<feature type="non-terminal residue" evidence="7">
    <location>
        <position position="1"/>
    </location>
</feature>
<proteinExistence type="predicted"/>
<dbReference type="InterPro" id="IPR050439">
    <property type="entry name" value="ADAMTS_ADAMTS-like"/>
</dbReference>
<dbReference type="FunFam" id="2.20.100.10:FF:000005">
    <property type="entry name" value="ADAM metallopeptidase with thrombospondin type 1 motif 9"/>
    <property type="match status" value="1"/>
</dbReference>
<evidence type="ECO:0000256" key="1">
    <source>
        <dbReference type="ARBA" id="ARBA00004613"/>
    </source>
</evidence>
<dbReference type="InterPro" id="IPR036383">
    <property type="entry name" value="TSP1_rpt_sf"/>
</dbReference>
<dbReference type="AlphaFoldDB" id="A0AAN5CZH6"/>
<dbReference type="GO" id="GO:0009653">
    <property type="term" value="P:anatomical structure morphogenesis"/>
    <property type="evidence" value="ECO:0007669"/>
    <property type="project" value="UniProtKB-ARBA"/>
</dbReference>
<name>A0AAN5CZH6_9BILA</name>
<feature type="domain" description="SRCR" evidence="6">
    <location>
        <begin position="153"/>
        <end position="274"/>
    </location>
</feature>
<dbReference type="SMART" id="SM00209">
    <property type="entry name" value="TSP1"/>
    <property type="match status" value="4"/>
</dbReference>
<dbReference type="EMBL" id="BTRK01000005">
    <property type="protein sequence ID" value="GMR53648.1"/>
    <property type="molecule type" value="Genomic_DNA"/>
</dbReference>
<evidence type="ECO:0000256" key="5">
    <source>
        <dbReference type="PROSITE-ProRule" id="PRU00196"/>
    </source>
</evidence>
<dbReference type="PANTHER" id="PTHR13723:SF305">
    <property type="entry name" value="PROTEIN MADD-4"/>
    <property type="match status" value="1"/>
</dbReference>
<comment type="subcellular location">
    <subcellularLocation>
        <location evidence="1">Secreted</location>
    </subcellularLocation>
</comment>
<dbReference type="GO" id="GO:0005576">
    <property type="term" value="C:extracellular region"/>
    <property type="evidence" value="ECO:0007669"/>
    <property type="project" value="UniProtKB-SubCell"/>
</dbReference>
<organism evidence="7 8">
    <name type="scientific">Pristionchus mayeri</name>
    <dbReference type="NCBI Taxonomy" id="1317129"/>
    <lineage>
        <taxon>Eukaryota</taxon>
        <taxon>Metazoa</taxon>
        <taxon>Ecdysozoa</taxon>
        <taxon>Nematoda</taxon>
        <taxon>Chromadorea</taxon>
        <taxon>Rhabditida</taxon>
        <taxon>Rhabditina</taxon>
        <taxon>Diplogasteromorpha</taxon>
        <taxon>Diplogasteroidea</taxon>
        <taxon>Neodiplogasteridae</taxon>
        <taxon>Pristionchus</taxon>
    </lineage>
</organism>
<evidence type="ECO:0000256" key="3">
    <source>
        <dbReference type="ARBA" id="ARBA00022729"/>
    </source>
</evidence>
<comment type="caution">
    <text evidence="7">The sequence shown here is derived from an EMBL/GenBank/DDBJ whole genome shotgun (WGS) entry which is preliminary data.</text>
</comment>
<keyword evidence="3" id="KW-0732">Signal</keyword>
<dbReference type="PROSITE" id="PS50287">
    <property type="entry name" value="SRCR_2"/>
    <property type="match status" value="1"/>
</dbReference>
<evidence type="ECO:0000313" key="8">
    <source>
        <dbReference type="Proteomes" id="UP001328107"/>
    </source>
</evidence>
<dbReference type="PANTHER" id="PTHR13723">
    <property type="entry name" value="ADAMTS A DISINTEGRIN AND METALLOPROTEASE WITH THROMBOSPONDIN MOTIFS PROTEASE"/>
    <property type="match status" value="1"/>
</dbReference>
<dbReference type="Pfam" id="PF19030">
    <property type="entry name" value="TSP1_ADAMTS"/>
    <property type="match status" value="3"/>
</dbReference>
<feature type="non-terminal residue" evidence="7">
    <location>
        <position position="292"/>
    </location>
</feature>
<evidence type="ECO:0000256" key="4">
    <source>
        <dbReference type="ARBA" id="ARBA00022737"/>
    </source>
</evidence>
<evidence type="ECO:0000259" key="6">
    <source>
        <dbReference type="PROSITE" id="PS50287"/>
    </source>
</evidence>
<comment type="caution">
    <text evidence="5">Lacks conserved residue(s) required for the propagation of feature annotation.</text>
</comment>
<keyword evidence="8" id="KW-1185">Reference proteome</keyword>
<dbReference type="Proteomes" id="UP001328107">
    <property type="component" value="Unassembled WGS sequence"/>
</dbReference>
<dbReference type="InterPro" id="IPR000884">
    <property type="entry name" value="TSP1_rpt"/>
</dbReference>
<dbReference type="Gene3D" id="2.20.100.10">
    <property type="entry name" value="Thrombospondin type-1 (TSP1) repeat"/>
    <property type="match status" value="3"/>
</dbReference>
<accession>A0AAN5CZH6</accession>
<sequence length="292" mass="32284">SLPPPFILPHSPSLYASVFYSRQRMKGLFLLLCLRSLAEGAYVEEDGLTFDNHNSHPRLVSGEWSECSVSCGNGVQSRSVECLVSHPLAGHLKLPIDECRNEMSRPLFRPCSLQRCALNEEGKGEDFHWKHSQWSPCSASCLGGKQRALLQCIQLSSGRPVAWSNCDGRRRPPEKTRGCNGRPCPPDWVVSSWSPCQKECGATRTRSVSCLSITTNVGGARGSTKRNETECTGERPPSTQLCPNRECAGWKIGDWSECSVSCGVGEERRSVDCSLDEECPSPPPEKIRKCER</sequence>
<evidence type="ECO:0000313" key="7">
    <source>
        <dbReference type="EMBL" id="GMR53648.1"/>
    </source>
</evidence>
<protein>
    <recommendedName>
        <fullName evidence="6">SRCR domain-containing protein</fullName>
    </recommendedName>
</protein>
<keyword evidence="2" id="KW-0964">Secreted</keyword>
<keyword evidence="4" id="KW-0677">Repeat</keyword>